<dbReference type="InterPro" id="IPR005064">
    <property type="entry name" value="BUG"/>
</dbReference>
<dbReference type="AlphaFoldDB" id="A0A1K0JFZ5"/>
<dbReference type="CDD" id="cd13578">
    <property type="entry name" value="PBP2_Bug27"/>
    <property type="match status" value="1"/>
</dbReference>
<organism evidence="3">
    <name type="scientific">Cupriavidus necator</name>
    <name type="common">Alcaligenes eutrophus</name>
    <name type="synonym">Ralstonia eutropha</name>
    <dbReference type="NCBI Taxonomy" id="106590"/>
    <lineage>
        <taxon>Bacteria</taxon>
        <taxon>Pseudomonadati</taxon>
        <taxon>Pseudomonadota</taxon>
        <taxon>Betaproteobacteria</taxon>
        <taxon>Burkholderiales</taxon>
        <taxon>Burkholderiaceae</taxon>
        <taxon>Cupriavidus</taxon>
    </lineage>
</organism>
<dbReference type="Gene3D" id="3.40.190.150">
    <property type="entry name" value="Bordetella uptake gene, domain 1"/>
    <property type="match status" value="1"/>
</dbReference>
<accession>A0A1K0JFZ5</accession>
<dbReference type="Gene3D" id="3.40.190.10">
    <property type="entry name" value="Periplasmic binding protein-like II"/>
    <property type="match status" value="1"/>
</dbReference>
<evidence type="ECO:0000313" key="3">
    <source>
        <dbReference type="EMBL" id="SCU76862.1"/>
    </source>
</evidence>
<feature type="signal peptide" evidence="2">
    <location>
        <begin position="1"/>
        <end position="27"/>
    </location>
</feature>
<evidence type="ECO:0000256" key="1">
    <source>
        <dbReference type="ARBA" id="ARBA00006987"/>
    </source>
</evidence>
<evidence type="ECO:0000256" key="2">
    <source>
        <dbReference type="SAM" id="SignalP"/>
    </source>
</evidence>
<reference evidence="3" key="1">
    <citation type="submission" date="2016-09" db="EMBL/GenBank/DDBJ databases">
        <authorList>
            <person name="Capua I."/>
            <person name="De Benedictis P."/>
            <person name="Joannis T."/>
            <person name="Lombin L.H."/>
            <person name="Cattoli G."/>
        </authorList>
    </citation>
    <scope>NUCLEOTIDE SEQUENCE</scope>
    <source>
        <strain evidence="3">B9</strain>
    </source>
</reference>
<dbReference type="InterPro" id="IPR042100">
    <property type="entry name" value="Bug_dom1"/>
</dbReference>
<gene>
    <name evidence="3" type="ORF">CNECB9_3480019</name>
</gene>
<dbReference type="SUPFAM" id="SSF53850">
    <property type="entry name" value="Periplasmic binding protein-like II"/>
    <property type="match status" value="1"/>
</dbReference>
<proteinExistence type="inferred from homology"/>
<comment type="similarity">
    <text evidence="1">Belongs to the UPF0065 (bug) family.</text>
</comment>
<dbReference type="PANTHER" id="PTHR42928">
    <property type="entry name" value="TRICARBOXYLATE-BINDING PROTEIN"/>
    <property type="match status" value="1"/>
</dbReference>
<dbReference type="EMBL" id="FMSH01000277">
    <property type="protein sequence ID" value="SCU76862.1"/>
    <property type="molecule type" value="Genomic_DNA"/>
</dbReference>
<name>A0A1K0JFZ5_CUPNE</name>
<protein>
    <recommendedName>
        <fullName evidence="4">Extra-cytoplasmic solute receptor</fullName>
    </recommendedName>
</protein>
<dbReference type="RefSeq" id="WP_340526578.1">
    <property type="nucleotide sequence ID" value="NZ_FMSH01000277.1"/>
</dbReference>
<keyword evidence="2" id="KW-0732">Signal</keyword>
<evidence type="ECO:0008006" key="4">
    <source>
        <dbReference type="Google" id="ProtNLM"/>
    </source>
</evidence>
<dbReference type="PANTHER" id="PTHR42928:SF5">
    <property type="entry name" value="BLR1237 PROTEIN"/>
    <property type="match status" value="1"/>
</dbReference>
<dbReference type="PIRSF" id="PIRSF017082">
    <property type="entry name" value="YflP"/>
    <property type="match status" value="1"/>
</dbReference>
<sequence>MFARFSGATALSLAALLLALGSGSANADAAADYPNRPVRVVVGYQAGGPTDVVARLLAKQLQATLGQPFVVENRPGAGSNIASDQVAGARADGYTLLFAAAPIASNGFVYKNLKWDVRKSFEPISQVMSAPAILAVSPTLPVHTLADLIALARKQPGKLSFASTGNGGTQHLAGEMLRQQAGINMIHVPYKGASSVITDLIAGNVSMAFMTSVSAMPYLKAGQVRPVAVTAAKRLALLPNVPTMAESGMAGLEVDSWSGLFAPTGTPRPIIEKLQQAVIKAVGTAEMRDSLQPQGAVLVGNTSSEFKAYIDKDVEHMARTFKTVKVTLD</sequence>
<feature type="chain" id="PRO_5012972999" description="Extra-cytoplasmic solute receptor" evidence="2">
    <location>
        <begin position="28"/>
        <end position="329"/>
    </location>
</feature>
<dbReference type="Pfam" id="PF03401">
    <property type="entry name" value="TctC"/>
    <property type="match status" value="1"/>
</dbReference>